<dbReference type="Proteomes" id="UP001139493">
    <property type="component" value="Unassembled WGS sequence"/>
</dbReference>
<evidence type="ECO:0000313" key="3">
    <source>
        <dbReference type="Proteomes" id="UP001139493"/>
    </source>
</evidence>
<evidence type="ECO:0000256" key="1">
    <source>
        <dbReference type="SAM" id="Phobius"/>
    </source>
</evidence>
<feature type="transmembrane region" description="Helical" evidence="1">
    <location>
        <begin position="119"/>
        <end position="136"/>
    </location>
</feature>
<dbReference type="EMBL" id="JAMTCS010000015">
    <property type="protein sequence ID" value="MCP2267023.1"/>
    <property type="molecule type" value="Genomic_DNA"/>
</dbReference>
<reference evidence="2" key="1">
    <citation type="submission" date="2022-06" db="EMBL/GenBank/DDBJ databases">
        <title>Genomic Encyclopedia of Archaeal and Bacterial Type Strains, Phase II (KMG-II): from individual species to whole genera.</title>
        <authorList>
            <person name="Goeker M."/>
        </authorList>
    </citation>
    <scope>NUCLEOTIDE SEQUENCE</scope>
    <source>
        <strain evidence="2">DSM 26652</strain>
    </source>
</reference>
<sequence length="370" mass="38973">MRSLAVRTVSALREHWVRHPRWSLAAKGALAAALAWLVGLVAPAPFSEYPYYAPLGAVVATSTTAVRSVRESVQVVGALLLGAVIARGVDAVVASSVLSVALVVALALLCAGWRVFGEVGSWVVTSALFVLVIGGSDPLEYVTVYAGLVVTGAAIGVAVNLLLPALPLTPTELALDRLRDVLLDQVSLLALRLEREGPLLAQEWQQRRREVTPTIDRARDAVGSAREAVRANVRAPRYDAWTTAQARRADRLGTAADVVDDIVRLLAEWEREDRQDVALGPRLRPVLVAALRAYADGLRSDVAGGSGTPDDEDAAAARAAAARCDAAVGELAAAVREHRRTSGLDDFVAGAVVVTLWRGVSALAGAEAQG</sequence>
<keyword evidence="1" id="KW-0472">Membrane</keyword>
<comment type="caution">
    <text evidence="2">The sequence shown here is derived from an EMBL/GenBank/DDBJ whole genome shotgun (WGS) entry which is preliminary data.</text>
</comment>
<name>A0A9X2G789_9MICO</name>
<feature type="transmembrane region" description="Helical" evidence="1">
    <location>
        <begin position="91"/>
        <end position="112"/>
    </location>
</feature>
<evidence type="ECO:0000313" key="2">
    <source>
        <dbReference type="EMBL" id="MCP2267023.1"/>
    </source>
</evidence>
<proteinExistence type="predicted"/>
<organism evidence="2 3">
    <name type="scientific">Promicromonospora thailandica</name>
    <dbReference type="NCBI Taxonomy" id="765201"/>
    <lineage>
        <taxon>Bacteria</taxon>
        <taxon>Bacillati</taxon>
        <taxon>Actinomycetota</taxon>
        <taxon>Actinomycetes</taxon>
        <taxon>Micrococcales</taxon>
        <taxon>Promicromonosporaceae</taxon>
        <taxon>Promicromonospora</taxon>
    </lineage>
</organism>
<protein>
    <recommendedName>
        <fullName evidence="4">Aromatic acid exporter family member 1</fullName>
    </recommendedName>
</protein>
<feature type="transmembrane region" description="Helical" evidence="1">
    <location>
        <begin position="142"/>
        <end position="163"/>
    </location>
</feature>
<accession>A0A9X2G789</accession>
<keyword evidence="1" id="KW-0812">Transmembrane</keyword>
<gene>
    <name evidence="2" type="ORF">APR03_004395</name>
</gene>
<keyword evidence="3" id="KW-1185">Reference proteome</keyword>
<keyword evidence="1" id="KW-1133">Transmembrane helix</keyword>
<dbReference type="AlphaFoldDB" id="A0A9X2G789"/>
<evidence type="ECO:0008006" key="4">
    <source>
        <dbReference type="Google" id="ProtNLM"/>
    </source>
</evidence>